<feature type="region of interest" description="Disordered" evidence="1">
    <location>
        <begin position="21"/>
        <end position="55"/>
    </location>
</feature>
<sequence>MNTQNDSQEHIPQYDAHLIPAESAARQHREGKDFGHIPHDKADGKSNHSTDGYTVDKEGLINNYAIEPEMYVEVPGDLREQA</sequence>
<accession>A0A0P8BDY6</accession>
<dbReference type="InterPro" id="IPR048028">
    <property type="entry name" value="Psb34-like"/>
</dbReference>
<name>A0A0P8BDY6_9CYAN</name>
<dbReference type="STRING" id="1666911.HLUCCA11_22970"/>
<protein>
    <submittedName>
        <fullName evidence="2">Uncharacterized protein</fullName>
    </submittedName>
</protein>
<gene>
    <name evidence="2" type="ORF">HLUCCA11_22970</name>
</gene>
<reference evidence="2 3" key="1">
    <citation type="submission" date="2015-09" db="EMBL/GenBank/DDBJ databases">
        <title>Identification and resolution of microdiversity through metagenomic sequencing of parallel consortia.</title>
        <authorList>
            <person name="Nelson W.C."/>
            <person name="Romine M.F."/>
            <person name="Lindemann S.R."/>
        </authorList>
    </citation>
    <scope>NUCLEOTIDE SEQUENCE [LARGE SCALE GENOMIC DNA]</scope>
    <source>
        <strain evidence="2">Ana</strain>
    </source>
</reference>
<proteinExistence type="predicted"/>
<evidence type="ECO:0000313" key="3">
    <source>
        <dbReference type="Proteomes" id="UP000050465"/>
    </source>
</evidence>
<feature type="non-terminal residue" evidence="2">
    <location>
        <position position="82"/>
    </location>
</feature>
<dbReference type="Pfam" id="PF26394">
    <property type="entry name" value="Psb34"/>
    <property type="match status" value="1"/>
</dbReference>
<dbReference type="AlphaFoldDB" id="A0A0P8BDY6"/>
<dbReference type="Proteomes" id="UP000050465">
    <property type="component" value="Unassembled WGS sequence"/>
</dbReference>
<feature type="compositionally biased region" description="Basic and acidic residues" evidence="1">
    <location>
        <begin position="25"/>
        <end position="55"/>
    </location>
</feature>
<evidence type="ECO:0000313" key="2">
    <source>
        <dbReference type="EMBL" id="KPQ31830.1"/>
    </source>
</evidence>
<comment type="caution">
    <text evidence="2">The sequence shown here is derived from an EMBL/GenBank/DDBJ whole genome shotgun (WGS) entry which is preliminary data.</text>
</comment>
<evidence type="ECO:0000256" key="1">
    <source>
        <dbReference type="SAM" id="MobiDB-lite"/>
    </source>
</evidence>
<organism evidence="2 3">
    <name type="scientific">Phormidesmis priestleyi Ana</name>
    <dbReference type="NCBI Taxonomy" id="1666911"/>
    <lineage>
        <taxon>Bacteria</taxon>
        <taxon>Bacillati</taxon>
        <taxon>Cyanobacteriota</taxon>
        <taxon>Cyanophyceae</taxon>
        <taxon>Leptolyngbyales</taxon>
        <taxon>Leptolyngbyaceae</taxon>
        <taxon>Phormidesmis</taxon>
    </lineage>
</organism>
<dbReference type="EMBL" id="LJZR01000081">
    <property type="protein sequence ID" value="KPQ31830.1"/>
    <property type="molecule type" value="Genomic_DNA"/>
</dbReference>